<evidence type="ECO:0000256" key="8">
    <source>
        <dbReference type="ARBA" id="ARBA00023136"/>
    </source>
</evidence>
<dbReference type="InterPro" id="IPR011527">
    <property type="entry name" value="ABC1_TM_dom"/>
</dbReference>
<dbReference type="InterPro" id="IPR003593">
    <property type="entry name" value="AAA+_ATPase"/>
</dbReference>
<comment type="subcellular location">
    <subcellularLocation>
        <location evidence="1">Cell membrane</location>
        <topology evidence="1">Multi-pass membrane protein</topology>
    </subcellularLocation>
</comment>
<dbReference type="Gene3D" id="3.40.50.300">
    <property type="entry name" value="P-loop containing nucleotide triphosphate hydrolases"/>
    <property type="match status" value="1"/>
</dbReference>
<keyword evidence="6 12" id="KW-0067">ATP-binding</keyword>
<organism evidence="12 13">
    <name type="scientific">Salinibacter ruber</name>
    <dbReference type="NCBI Taxonomy" id="146919"/>
    <lineage>
        <taxon>Bacteria</taxon>
        <taxon>Pseudomonadati</taxon>
        <taxon>Rhodothermota</taxon>
        <taxon>Rhodothermia</taxon>
        <taxon>Rhodothermales</taxon>
        <taxon>Salinibacteraceae</taxon>
        <taxon>Salinibacter</taxon>
    </lineage>
</organism>
<keyword evidence="3" id="KW-1003">Cell membrane</keyword>
<evidence type="ECO:0000256" key="6">
    <source>
        <dbReference type="ARBA" id="ARBA00022840"/>
    </source>
</evidence>
<keyword evidence="2" id="KW-0813">Transport</keyword>
<keyword evidence="8 9" id="KW-0472">Membrane</keyword>
<evidence type="ECO:0000256" key="4">
    <source>
        <dbReference type="ARBA" id="ARBA00022692"/>
    </source>
</evidence>
<dbReference type="InterPro" id="IPR027417">
    <property type="entry name" value="P-loop_NTPase"/>
</dbReference>
<evidence type="ECO:0000256" key="3">
    <source>
        <dbReference type="ARBA" id="ARBA00022475"/>
    </source>
</evidence>
<dbReference type="Proteomes" id="UP001155040">
    <property type="component" value="Unassembled WGS sequence"/>
</dbReference>
<dbReference type="RefSeq" id="WP_103016215.1">
    <property type="nucleotide sequence ID" value="NZ_CALTSQ010000012.1"/>
</dbReference>
<sequence length="599" mass="66898">MGPLGRLNHFFWQYKYLFVPGLLFTMISAGFQITVPMVVRQAVDSIPRFVRLYTLYGSTPAQAELYAYFFGALVLFALVIIALSGTSGLFMFLMRQTVVVASRHIEYDLRNDLYNHLQRLSSTFYQEYSTGDVITRATDDIEKVRRYIGPAIMYVTRSLVMVLVAASVMFVISPTLTLYALTPLPVLAVAVFFMARMVHHRSDQLQQQYSTLTSRVQEALSGIRVLKAYTREAAEAEAFDDESQEYRARNLNLALVESAWRPSFLLLVGVSTVIVVWMGGQLVAEGAITIGNIAEYIIYINMMTWPVASLGFVITMIQRASASVLRLQKILDREPDIDDGPQTNPAIQSLEGRITFRDVWYQYEDEDEPALRGVNFDLPADQTLAIVGRTGSGKSTLVRMIPRLLEPDAGTVAVDGYEIETIPLRTLREHMGYVPQDVFLFSDTVANNIAFGDLDAGRDEIRAAAAEADLVENVENFADGFDTYVGERGITLSGGQKQRTSIARALIRDPRVLVFDDALSAVDTATERNILRSLRARQGSHTLVIVSHRLSAVQEADLILVMEQGKVVQRGTHEALVGEEGLYADLYEKQLLEEEIQAL</sequence>
<dbReference type="CDD" id="cd18541">
    <property type="entry name" value="ABC_6TM_TmrB_like"/>
    <property type="match status" value="1"/>
</dbReference>
<proteinExistence type="predicted"/>
<dbReference type="AlphaFoldDB" id="A0A9X2ZXY4"/>
<evidence type="ECO:0000256" key="9">
    <source>
        <dbReference type="SAM" id="Phobius"/>
    </source>
</evidence>
<dbReference type="GO" id="GO:0015421">
    <property type="term" value="F:ABC-type oligopeptide transporter activity"/>
    <property type="evidence" value="ECO:0007669"/>
    <property type="project" value="TreeGrafter"/>
</dbReference>
<dbReference type="Pfam" id="PF00005">
    <property type="entry name" value="ABC_tran"/>
    <property type="match status" value="1"/>
</dbReference>
<dbReference type="SUPFAM" id="SSF52540">
    <property type="entry name" value="P-loop containing nucleoside triphosphate hydrolases"/>
    <property type="match status" value="1"/>
</dbReference>
<evidence type="ECO:0000256" key="1">
    <source>
        <dbReference type="ARBA" id="ARBA00004651"/>
    </source>
</evidence>
<feature type="transmembrane region" description="Helical" evidence="9">
    <location>
        <begin position="151"/>
        <end position="172"/>
    </location>
</feature>
<dbReference type="EMBL" id="JANUBF010000002">
    <property type="protein sequence ID" value="MCS4035443.1"/>
    <property type="molecule type" value="Genomic_DNA"/>
</dbReference>
<name>A0A9X2ZXY4_9BACT</name>
<dbReference type="Pfam" id="PF00664">
    <property type="entry name" value="ABC_membrane"/>
    <property type="match status" value="1"/>
</dbReference>
<dbReference type="PANTHER" id="PTHR43394">
    <property type="entry name" value="ATP-DEPENDENT PERMEASE MDL1, MITOCHONDRIAL"/>
    <property type="match status" value="1"/>
</dbReference>
<feature type="transmembrane region" description="Helical" evidence="9">
    <location>
        <begin position="264"/>
        <end position="284"/>
    </location>
</feature>
<evidence type="ECO:0000256" key="5">
    <source>
        <dbReference type="ARBA" id="ARBA00022741"/>
    </source>
</evidence>
<accession>A0A9X2ZXY4</accession>
<dbReference type="InterPro" id="IPR003439">
    <property type="entry name" value="ABC_transporter-like_ATP-bd"/>
</dbReference>
<feature type="domain" description="ABC transmembrane type-1" evidence="11">
    <location>
        <begin position="21"/>
        <end position="319"/>
    </location>
</feature>
<dbReference type="GO" id="GO:0005524">
    <property type="term" value="F:ATP binding"/>
    <property type="evidence" value="ECO:0007669"/>
    <property type="project" value="UniProtKB-KW"/>
</dbReference>
<evidence type="ECO:0000313" key="13">
    <source>
        <dbReference type="Proteomes" id="UP001155040"/>
    </source>
</evidence>
<dbReference type="PANTHER" id="PTHR43394:SF1">
    <property type="entry name" value="ATP-BINDING CASSETTE SUB-FAMILY B MEMBER 10, MITOCHONDRIAL"/>
    <property type="match status" value="1"/>
</dbReference>
<keyword evidence="5" id="KW-0547">Nucleotide-binding</keyword>
<evidence type="ECO:0000256" key="7">
    <source>
        <dbReference type="ARBA" id="ARBA00022989"/>
    </source>
</evidence>
<dbReference type="SUPFAM" id="SSF90123">
    <property type="entry name" value="ABC transporter transmembrane region"/>
    <property type="match status" value="1"/>
</dbReference>
<feature type="transmembrane region" description="Helical" evidence="9">
    <location>
        <begin position="178"/>
        <end position="198"/>
    </location>
</feature>
<feature type="domain" description="ABC transporter" evidence="10">
    <location>
        <begin position="354"/>
        <end position="589"/>
    </location>
</feature>
<feature type="transmembrane region" description="Helical" evidence="9">
    <location>
        <begin position="296"/>
        <end position="317"/>
    </location>
</feature>
<evidence type="ECO:0000313" key="12">
    <source>
        <dbReference type="EMBL" id="MCS4035443.1"/>
    </source>
</evidence>
<feature type="transmembrane region" description="Helical" evidence="9">
    <location>
        <begin position="16"/>
        <end position="39"/>
    </location>
</feature>
<dbReference type="PROSITE" id="PS50929">
    <property type="entry name" value="ABC_TM1F"/>
    <property type="match status" value="1"/>
</dbReference>
<dbReference type="Gene3D" id="1.20.1560.10">
    <property type="entry name" value="ABC transporter type 1, transmembrane domain"/>
    <property type="match status" value="1"/>
</dbReference>
<dbReference type="SMART" id="SM00382">
    <property type="entry name" value="AAA"/>
    <property type="match status" value="1"/>
</dbReference>
<dbReference type="GO" id="GO:0016887">
    <property type="term" value="F:ATP hydrolysis activity"/>
    <property type="evidence" value="ECO:0007669"/>
    <property type="project" value="InterPro"/>
</dbReference>
<dbReference type="FunFam" id="3.40.50.300:FF:000221">
    <property type="entry name" value="Multidrug ABC transporter ATP-binding protein"/>
    <property type="match status" value="1"/>
</dbReference>
<dbReference type="InterPro" id="IPR036640">
    <property type="entry name" value="ABC1_TM_sf"/>
</dbReference>
<dbReference type="GO" id="GO:0005886">
    <property type="term" value="C:plasma membrane"/>
    <property type="evidence" value="ECO:0007669"/>
    <property type="project" value="UniProtKB-SubCell"/>
</dbReference>
<feature type="transmembrane region" description="Helical" evidence="9">
    <location>
        <begin position="65"/>
        <end position="93"/>
    </location>
</feature>
<dbReference type="InterPro" id="IPR039421">
    <property type="entry name" value="Type_1_exporter"/>
</dbReference>
<reference evidence="12" key="1">
    <citation type="submission" date="2022-08" db="EMBL/GenBank/DDBJ databases">
        <title>Genomic Encyclopedia of Type Strains, Phase V (KMG-V): Genome sequencing to study the core and pangenomes of soil and plant-associated prokaryotes.</title>
        <authorList>
            <person name="Whitman W."/>
        </authorList>
    </citation>
    <scope>NUCLEOTIDE SEQUENCE</scope>
    <source>
        <strain evidence="12">SP3012</strain>
    </source>
</reference>
<comment type="caution">
    <text evidence="12">The sequence shown here is derived from an EMBL/GenBank/DDBJ whole genome shotgun (WGS) entry which is preliminary data.</text>
</comment>
<evidence type="ECO:0000259" key="11">
    <source>
        <dbReference type="PROSITE" id="PS50929"/>
    </source>
</evidence>
<evidence type="ECO:0000256" key="2">
    <source>
        <dbReference type="ARBA" id="ARBA00022448"/>
    </source>
</evidence>
<protein>
    <submittedName>
        <fullName evidence="12">ATP-binding cassette subfamily B protein</fullName>
    </submittedName>
</protein>
<gene>
    <name evidence="12" type="ORF">GGQ01_000487</name>
</gene>
<evidence type="ECO:0000259" key="10">
    <source>
        <dbReference type="PROSITE" id="PS50893"/>
    </source>
</evidence>
<keyword evidence="7 9" id="KW-1133">Transmembrane helix</keyword>
<dbReference type="PROSITE" id="PS50893">
    <property type="entry name" value="ABC_TRANSPORTER_2"/>
    <property type="match status" value="1"/>
</dbReference>
<keyword evidence="4 9" id="KW-0812">Transmembrane</keyword>